<organism evidence="10 11">
    <name type="scientific">Longimicrobium terrae</name>
    <dbReference type="NCBI Taxonomy" id="1639882"/>
    <lineage>
        <taxon>Bacteria</taxon>
        <taxon>Pseudomonadati</taxon>
        <taxon>Gemmatimonadota</taxon>
        <taxon>Longimicrobiia</taxon>
        <taxon>Longimicrobiales</taxon>
        <taxon>Longimicrobiaceae</taxon>
        <taxon>Longimicrobium</taxon>
    </lineage>
</organism>
<keyword evidence="6" id="KW-0472">Membrane</keyword>
<dbReference type="InterPro" id="IPR003423">
    <property type="entry name" value="OMP_efflux"/>
</dbReference>
<evidence type="ECO:0000256" key="7">
    <source>
        <dbReference type="ARBA" id="ARBA00023237"/>
    </source>
</evidence>
<dbReference type="AlphaFoldDB" id="A0A841H184"/>
<accession>A0A841H184</accession>
<dbReference type="GO" id="GO:1990281">
    <property type="term" value="C:efflux pump complex"/>
    <property type="evidence" value="ECO:0007669"/>
    <property type="project" value="TreeGrafter"/>
</dbReference>
<proteinExistence type="inferred from homology"/>
<gene>
    <name evidence="10" type="ORF">HNQ61_003406</name>
</gene>
<dbReference type="GO" id="GO:0009279">
    <property type="term" value="C:cell outer membrane"/>
    <property type="evidence" value="ECO:0007669"/>
    <property type="project" value="UniProtKB-SubCell"/>
</dbReference>
<keyword evidence="7" id="KW-0998">Cell outer membrane</keyword>
<dbReference type="PANTHER" id="PTHR30026:SF20">
    <property type="entry name" value="OUTER MEMBRANE PROTEIN TOLC"/>
    <property type="match status" value="1"/>
</dbReference>
<feature type="signal peptide" evidence="9">
    <location>
        <begin position="1"/>
        <end position="21"/>
    </location>
</feature>
<dbReference type="InterPro" id="IPR051906">
    <property type="entry name" value="TolC-like"/>
</dbReference>
<dbReference type="RefSeq" id="WP_183685718.1">
    <property type="nucleotide sequence ID" value="NZ_JACHIA010000010.1"/>
</dbReference>
<evidence type="ECO:0000256" key="1">
    <source>
        <dbReference type="ARBA" id="ARBA00004442"/>
    </source>
</evidence>
<keyword evidence="9" id="KW-0732">Signal</keyword>
<dbReference type="GO" id="GO:0015562">
    <property type="term" value="F:efflux transmembrane transporter activity"/>
    <property type="evidence" value="ECO:0007669"/>
    <property type="project" value="InterPro"/>
</dbReference>
<protein>
    <submittedName>
        <fullName evidence="10">Outer membrane protein</fullName>
    </submittedName>
</protein>
<evidence type="ECO:0000256" key="9">
    <source>
        <dbReference type="SAM" id="SignalP"/>
    </source>
</evidence>
<name>A0A841H184_9BACT</name>
<evidence type="ECO:0000256" key="4">
    <source>
        <dbReference type="ARBA" id="ARBA00022452"/>
    </source>
</evidence>
<keyword evidence="5" id="KW-0812">Transmembrane</keyword>
<evidence type="ECO:0000256" key="5">
    <source>
        <dbReference type="ARBA" id="ARBA00022692"/>
    </source>
</evidence>
<dbReference type="GO" id="GO:0015288">
    <property type="term" value="F:porin activity"/>
    <property type="evidence" value="ECO:0007669"/>
    <property type="project" value="TreeGrafter"/>
</dbReference>
<evidence type="ECO:0000256" key="3">
    <source>
        <dbReference type="ARBA" id="ARBA00022448"/>
    </source>
</evidence>
<evidence type="ECO:0000313" key="11">
    <source>
        <dbReference type="Proteomes" id="UP000582837"/>
    </source>
</evidence>
<evidence type="ECO:0000313" key="10">
    <source>
        <dbReference type="EMBL" id="MBB6071767.1"/>
    </source>
</evidence>
<keyword evidence="8" id="KW-0175">Coiled coil</keyword>
<keyword evidence="3" id="KW-0813">Transport</keyword>
<dbReference type="Gene3D" id="1.20.1600.10">
    <property type="entry name" value="Outer membrane efflux proteins (OEP)"/>
    <property type="match status" value="1"/>
</dbReference>
<comment type="similarity">
    <text evidence="2">Belongs to the outer membrane factor (OMF) (TC 1.B.17) family.</text>
</comment>
<evidence type="ECO:0000256" key="6">
    <source>
        <dbReference type="ARBA" id="ARBA00023136"/>
    </source>
</evidence>
<keyword evidence="11" id="KW-1185">Reference proteome</keyword>
<reference evidence="10 11" key="1">
    <citation type="submission" date="2020-08" db="EMBL/GenBank/DDBJ databases">
        <title>Genomic Encyclopedia of Type Strains, Phase IV (KMG-IV): sequencing the most valuable type-strain genomes for metagenomic binning, comparative biology and taxonomic classification.</title>
        <authorList>
            <person name="Goeker M."/>
        </authorList>
    </citation>
    <scope>NUCLEOTIDE SEQUENCE [LARGE SCALE GENOMIC DNA]</scope>
    <source>
        <strain evidence="10 11">DSM 29007</strain>
    </source>
</reference>
<feature type="coiled-coil region" evidence="8">
    <location>
        <begin position="367"/>
        <end position="394"/>
    </location>
</feature>
<comment type="caution">
    <text evidence="10">The sequence shown here is derived from an EMBL/GenBank/DDBJ whole genome shotgun (WGS) entry which is preliminary data.</text>
</comment>
<evidence type="ECO:0000256" key="8">
    <source>
        <dbReference type="SAM" id="Coils"/>
    </source>
</evidence>
<dbReference type="PANTHER" id="PTHR30026">
    <property type="entry name" value="OUTER MEMBRANE PROTEIN TOLC"/>
    <property type="match status" value="1"/>
</dbReference>
<dbReference type="Proteomes" id="UP000582837">
    <property type="component" value="Unassembled WGS sequence"/>
</dbReference>
<dbReference type="Pfam" id="PF02321">
    <property type="entry name" value="OEP"/>
    <property type="match status" value="2"/>
</dbReference>
<keyword evidence="4" id="KW-1134">Transmembrane beta strand</keyword>
<sequence>MKTIGRTLAMAALLGAVPAAAQTAAPRTIGYGEALLLALEQSAGVRLAQNAVSADAATVRQSRQQFLPSLQLTTSGAQSLGGTSVDNGSTGGVFGTTQSMNAGISSSLVLFDGSARSAQLRAAELGRDASTADLTRARQTAVFTVASGFTALQSAQEQLRVRREDLAAREAELAQIQAMVNARTRPVSDLYQQQASVAASRAQLVQAQRDVELGKTDLVQALQLDARGAYEFTVGDTDRIVPAANLSLDSLVNRALASRVDLAALQREEAAAQQGVRAAKAGTLPTVSVSAGYNTAFTSANDAALFDQLNDRRGGSVSIGVSLPLFDRGATSAATQRANLVVDNARIALETQRNNVAVEVRRAYLDHQAAGAQLEAAQAQLEAAQRALDASRERYRVGAAALLEVTQARALQVEAASAVVTARNALLLQRTVIAYYVGDLALPATAE</sequence>
<dbReference type="EMBL" id="JACHIA010000010">
    <property type="protein sequence ID" value="MBB6071767.1"/>
    <property type="molecule type" value="Genomic_DNA"/>
</dbReference>
<comment type="subcellular location">
    <subcellularLocation>
        <location evidence="1">Cell outer membrane</location>
    </subcellularLocation>
</comment>
<dbReference type="SUPFAM" id="SSF56954">
    <property type="entry name" value="Outer membrane efflux proteins (OEP)"/>
    <property type="match status" value="1"/>
</dbReference>
<feature type="chain" id="PRO_5032333457" evidence="9">
    <location>
        <begin position="22"/>
        <end position="447"/>
    </location>
</feature>
<evidence type="ECO:0000256" key="2">
    <source>
        <dbReference type="ARBA" id="ARBA00007613"/>
    </source>
</evidence>